<dbReference type="BioCyc" id="SCEL448385:SCE_RS37165-MONOMER"/>
<keyword evidence="3" id="KW-1185">Reference proteome</keyword>
<sequence>MEPMNTKQNGAGTSPISAERPAESALSAAAVEPVAPCAPPPSTVEDLAEGCVRFVERALGVRLDYRPETLPVLDHYLEQARGATSERVEALPMIAHMAGAYFGEVIRRRHASWWRLDGEDPTYWQVQFGSVYLAFSPVLFVREALTRGHRADASLDLAEDSLSGDPAALELEEDDREAVAARLAELPSVSENEYYAPSTRLEVIDIAVDAIRSRRLEAGEDTDAALEPGDYERGGD</sequence>
<feature type="region of interest" description="Disordered" evidence="1">
    <location>
        <begin position="1"/>
        <end position="24"/>
    </location>
</feature>
<organism evidence="2 3">
    <name type="scientific">Sorangium cellulosum (strain So ce56)</name>
    <name type="common">Polyangium cellulosum (strain So ce56)</name>
    <dbReference type="NCBI Taxonomy" id="448385"/>
    <lineage>
        <taxon>Bacteria</taxon>
        <taxon>Pseudomonadati</taxon>
        <taxon>Myxococcota</taxon>
        <taxon>Polyangia</taxon>
        <taxon>Polyangiales</taxon>
        <taxon>Polyangiaceae</taxon>
        <taxon>Sorangium</taxon>
    </lineage>
</organism>
<dbReference type="EMBL" id="AM746676">
    <property type="protein sequence ID" value="CAN97424.1"/>
    <property type="molecule type" value="Genomic_DNA"/>
</dbReference>
<dbReference type="AlphaFoldDB" id="A9ESW3"/>
<dbReference type="eggNOG" id="ENOG50329PK">
    <property type="taxonomic scope" value="Bacteria"/>
</dbReference>
<proteinExistence type="predicted"/>
<protein>
    <submittedName>
        <fullName evidence="2">Uncharacterized protein</fullName>
    </submittedName>
</protein>
<reference evidence="2 3" key="1">
    <citation type="journal article" date="2007" name="Nat. Biotechnol.">
        <title>Complete genome sequence of the myxobacterium Sorangium cellulosum.</title>
        <authorList>
            <person name="Schneiker S."/>
            <person name="Perlova O."/>
            <person name="Kaiser O."/>
            <person name="Gerth K."/>
            <person name="Alici A."/>
            <person name="Altmeyer M.O."/>
            <person name="Bartels D."/>
            <person name="Bekel T."/>
            <person name="Beyer S."/>
            <person name="Bode E."/>
            <person name="Bode H.B."/>
            <person name="Bolten C.J."/>
            <person name="Choudhuri J.V."/>
            <person name="Doss S."/>
            <person name="Elnakady Y.A."/>
            <person name="Frank B."/>
            <person name="Gaigalat L."/>
            <person name="Goesmann A."/>
            <person name="Groeger C."/>
            <person name="Gross F."/>
            <person name="Jelsbak L."/>
            <person name="Jelsbak L."/>
            <person name="Kalinowski J."/>
            <person name="Kegler C."/>
            <person name="Knauber T."/>
            <person name="Konietzny S."/>
            <person name="Kopp M."/>
            <person name="Krause L."/>
            <person name="Krug D."/>
            <person name="Linke B."/>
            <person name="Mahmud T."/>
            <person name="Martinez-Arias R."/>
            <person name="McHardy A.C."/>
            <person name="Merai M."/>
            <person name="Meyer F."/>
            <person name="Mormann S."/>
            <person name="Munoz-Dorado J."/>
            <person name="Perez J."/>
            <person name="Pradella S."/>
            <person name="Rachid S."/>
            <person name="Raddatz G."/>
            <person name="Rosenau F."/>
            <person name="Rueckert C."/>
            <person name="Sasse F."/>
            <person name="Scharfe M."/>
            <person name="Schuster S.C."/>
            <person name="Suen G."/>
            <person name="Treuner-Lange A."/>
            <person name="Velicer G.J."/>
            <person name="Vorholter F.-J."/>
            <person name="Weissman K.J."/>
            <person name="Welch R.D."/>
            <person name="Wenzel S.C."/>
            <person name="Whitworth D.E."/>
            <person name="Wilhelm S."/>
            <person name="Wittmann C."/>
            <person name="Bloecker H."/>
            <person name="Puehler A."/>
            <person name="Mueller R."/>
        </authorList>
    </citation>
    <scope>NUCLEOTIDE SEQUENCE [LARGE SCALE GENOMIC DNA]</scope>
    <source>
        <strain evidence="3">So ce56</strain>
    </source>
</reference>
<dbReference type="HOGENOM" id="CLU_1407941_0_0_7"/>
<evidence type="ECO:0000313" key="2">
    <source>
        <dbReference type="EMBL" id="CAN97424.1"/>
    </source>
</evidence>
<evidence type="ECO:0000256" key="1">
    <source>
        <dbReference type="SAM" id="MobiDB-lite"/>
    </source>
</evidence>
<dbReference type="STRING" id="448385.sce7255"/>
<dbReference type="Proteomes" id="UP000002139">
    <property type="component" value="Chromosome"/>
</dbReference>
<feature type="compositionally biased region" description="Polar residues" evidence="1">
    <location>
        <begin position="1"/>
        <end position="16"/>
    </location>
</feature>
<name>A9ESW3_SORC5</name>
<accession>A9ESW3</accession>
<evidence type="ECO:0000313" key="3">
    <source>
        <dbReference type="Proteomes" id="UP000002139"/>
    </source>
</evidence>
<dbReference type="KEGG" id="scl:sce7255"/>
<gene>
    <name evidence="2" type="ordered locus">sce7255</name>
</gene>